<dbReference type="Proteomes" id="UP000015106">
    <property type="component" value="Chromosome 5"/>
</dbReference>
<reference evidence="2" key="1">
    <citation type="journal article" date="2013" name="Nature">
        <title>Draft genome of the wheat A-genome progenitor Triticum urartu.</title>
        <authorList>
            <person name="Ling H.Q."/>
            <person name="Zhao S."/>
            <person name="Liu D."/>
            <person name="Wang J."/>
            <person name="Sun H."/>
            <person name="Zhang C."/>
            <person name="Fan H."/>
            <person name="Li D."/>
            <person name="Dong L."/>
            <person name="Tao Y."/>
            <person name="Gao C."/>
            <person name="Wu H."/>
            <person name="Li Y."/>
            <person name="Cui Y."/>
            <person name="Guo X."/>
            <person name="Zheng S."/>
            <person name="Wang B."/>
            <person name="Yu K."/>
            <person name="Liang Q."/>
            <person name="Yang W."/>
            <person name="Lou X."/>
            <person name="Chen J."/>
            <person name="Feng M."/>
            <person name="Jian J."/>
            <person name="Zhang X."/>
            <person name="Luo G."/>
            <person name="Jiang Y."/>
            <person name="Liu J."/>
            <person name="Wang Z."/>
            <person name="Sha Y."/>
            <person name="Zhang B."/>
            <person name="Wu H."/>
            <person name="Tang D."/>
            <person name="Shen Q."/>
            <person name="Xue P."/>
            <person name="Zou S."/>
            <person name="Wang X."/>
            <person name="Liu X."/>
            <person name="Wang F."/>
            <person name="Yang Y."/>
            <person name="An X."/>
            <person name="Dong Z."/>
            <person name="Zhang K."/>
            <person name="Zhang X."/>
            <person name="Luo M.C."/>
            <person name="Dvorak J."/>
            <person name="Tong Y."/>
            <person name="Wang J."/>
            <person name="Yang H."/>
            <person name="Li Z."/>
            <person name="Wang D."/>
            <person name="Zhang A."/>
            <person name="Wang J."/>
        </authorList>
    </citation>
    <scope>NUCLEOTIDE SEQUENCE</scope>
    <source>
        <strain evidence="2">cv. G1812</strain>
    </source>
</reference>
<proteinExistence type="predicted"/>
<organism evidence="1 2">
    <name type="scientific">Triticum urartu</name>
    <name type="common">Red wild einkorn</name>
    <name type="synonym">Crithodium urartu</name>
    <dbReference type="NCBI Taxonomy" id="4572"/>
    <lineage>
        <taxon>Eukaryota</taxon>
        <taxon>Viridiplantae</taxon>
        <taxon>Streptophyta</taxon>
        <taxon>Embryophyta</taxon>
        <taxon>Tracheophyta</taxon>
        <taxon>Spermatophyta</taxon>
        <taxon>Magnoliopsida</taxon>
        <taxon>Liliopsida</taxon>
        <taxon>Poales</taxon>
        <taxon>Poaceae</taxon>
        <taxon>BOP clade</taxon>
        <taxon>Pooideae</taxon>
        <taxon>Triticodae</taxon>
        <taxon>Triticeae</taxon>
        <taxon>Triticinae</taxon>
        <taxon>Triticum</taxon>
    </lineage>
</organism>
<evidence type="ECO:0000313" key="1">
    <source>
        <dbReference type="EnsemblPlants" id="TuG1812G0500005503.01.T01.cds241129"/>
    </source>
</evidence>
<keyword evidence="2" id="KW-1185">Reference proteome</keyword>
<sequence length="51" mass="5573">MVCGFISLLYFSVAQIAGEVGMHHCVVFTKVLCVFTVVLHIFGFGQDACFS</sequence>
<dbReference type="EnsemblPlants" id="TuG1812G0500005503.01.T01">
    <property type="protein sequence ID" value="TuG1812G0500005503.01.T01.cds241129"/>
    <property type="gene ID" value="TuG1812G0500005503.01"/>
</dbReference>
<dbReference type="AlphaFoldDB" id="A0A8R7UP79"/>
<dbReference type="Gramene" id="TuG1812G0500005503.01.T01">
    <property type="protein sequence ID" value="TuG1812G0500005503.01.T01.cds241129"/>
    <property type="gene ID" value="TuG1812G0500005503.01"/>
</dbReference>
<accession>A0A8R7UP79</accession>
<reference evidence="1" key="3">
    <citation type="submission" date="2022-06" db="UniProtKB">
        <authorList>
            <consortium name="EnsemblPlants"/>
        </authorList>
    </citation>
    <scope>IDENTIFICATION</scope>
</reference>
<evidence type="ECO:0000313" key="2">
    <source>
        <dbReference type="Proteomes" id="UP000015106"/>
    </source>
</evidence>
<reference evidence="1" key="2">
    <citation type="submission" date="2018-03" db="EMBL/GenBank/DDBJ databases">
        <title>The Triticum urartu genome reveals the dynamic nature of wheat genome evolution.</title>
        <authorList>
            <person name="Ling H."/>
            <person name="Ma B."/>
            <person name="Shi X."/>
            <person name="Liu H."/>
            <person name="Dong L."/>
            <person name="Sun H."/>
            <person name="Cao Y."/>
            <person name="Gao Q."/>
            <person name="Zheng S."/>
            <person name="Li Y."/>
            <person name="Yu Y."/>
            <person name="Du H."/>
            <person name="Qi M."/>
            <person name="Li Y."/>
            <person name="Yu H."/>
            <person name="Cui Y."/>
            <person name="Wang N."/>
            <person name="Chen C."/>
            <person name="Wu H."/>
            <person name="Zhao Y."/>
            <person name="Zhang J."/>
            <person name="Li Y."/>
            <person name="Zhou W."/>
            <person name="Zhang B."/>
            <person name="Hu W."/>
            <person name="Eijk M."/>
            <person name="Tang J."/>
            <person name="Witsenboer H."/>
            <person name="Zhao S."/>
            <person name="Li Z."/>
            <person name="Zhang A."/>
            <person name="Wang D."/>
            <person name="Liang C."/>
        </authorList>
    </citation>
    <scope>NUCLEOTIDE SEQUENCE [LARGE SCALE GENOMIC DNA]</scope>
    <source>
        <strain evidence="1">cv. G1812</strain>
    </source>
</reference>
<name>A0A8R7UP79_TRIUA</name>
<protein>
    <submittedName>
        <fullName evidence="1">Uncharacterized protein</fullName>
    </submittedName>
</protein>